<keyword evidence="1" id="KW-1133">Transmembrane helix</keyword>
<reference evidence="2 3" key="1">
    <citation type="journal article" date="2018" name="PLoS Genet.">
        <title>Population sequencing reveals clonal diversity and ancestral inbreeding in the grapevine cultivar Chardonnay.</title>
        <authorList>
            <person name="Roach M.J."/>
            <person name="Johnson D.L."/>
            <person name="Bohlmann J."/>
            <person name="van Vuuren H.J."/>
            <person name="Jones S.J."/>
            <person name="Pretorius I.S."/>
            <person name="Schmidt S.A."/>
            <person name="Borneman A.R."/>
        </authorList>
    </citation>
    <scope>NUCLEOTIDE SEQUENCE [LARGE SCALE GENOMIC DNA]</scope>
    <source>
        <strain evidence="3">cv. Chardonnay</strain>
        <tissue evidence="2">Leaf</tissue>
    </source>
</reference>
<keyword evidence="1" id="KW-0472">Membrane</keyword>
<feature type="transmembrane region" description="Helical" evidence="1">
    <location>
        <begin position="20"/>
        <end position="43"/>
    </location>
</feature>
<comment type="caution">
    <text evidence="2">The sequence shown here is derived from an EMBL/GenBank/DDBJ whole genome shotgun (WGS) entry which is preliminary data.</text>
</comment>
<keyword evidence="1" id="KW-0812">Transmembrane</keyword>
<name>A0A438IDZ8_VITVI</name>
<accession>A0A438IDZ8</accession>
<organism evidence="2 3">
    <name type="scientific">Vitis vinifera</name>
    <name type="common">Grape</name>
    <dbReference type="NCBI Taxonomy" id="29760"/>
    <lineage>
        <taxon>Eukaryota</taxon>
        <taxon>Viridiplantae</taxon>
        <taxon>Streptophyta</taxon>
        <taxon>Embryophyta</taxon>
        <taxon>Tracheophyta</taxon>
        <taxon>Spermatophyta</taxon>
        <taxon>Magnoliopsida</taxon>
        <taxon>eudicotyledons</taxon>
        <taxon>Gunneridae</taxon>
        <taxon>Pentapetalae</taxon>
        <taxon>rosids</taxon>
        <taxon>Vitales</taxon>
        <taxon>Vitaceae</taxon>
        <taxon>Viteae</taxon>
        <taxon>Vitis</taxon>
    </lineage>
</organism>
<proteinExistence type="predicted"/>
<evidence type="ECO:0000256" key="1">
    <source>
        <dbReference type="SAM" id="Phobius"/>
    </source>
</evidence>
<dbReference type="EMBL" id="QGNW01000117">
    <property type="protein sequence ID" value="RVW94983.1"/>
    <property type="molecule type" value="Genomic_DNA"/>
</dbReference>
<dbReference type="Proteomes" id="UP000288805">
    <property type="component" value="Unassembled WGS sequence"/>
</dbReference>
<gene>
    <name evidence="2" type="ORF">CK203_040070</name>
</gene>
<sequence length="91" mass="9880">MRFYQTGKSDARAVVVKVTVLAVIIKYCAISCGMILSNAVYAAHLGNCIHESKACSASQWRCFKEEVFAQIDSALEKLVKQKKATAGPVAI</sequence>
<evidence type="ECO:0000313" key="2">
    <source>
        <dbReference type="EMBL" id="RVW94983.1"/>
    </source>
</evidence>
<protein>
    <submittedName>
        <fullName evidence="2">Uncharacterized protein</fullName>
    </submittedName>
</protein>
<evidence type="ECO:0000313" key="3">
    <source>
        <dbReference type="Proteomes" id="UP000288805"/>
    </source>
</evidence>
<dbReference type="AlphaFoldDB" id="A0A438IDZ8"/>